<comment type="pathway">
    <text evidence="2">Protein modification; protein glycosylation.</text>
</comment>
<proteinExistence type="inferred from homology"/>
<dbReference type="AlphaFoldDB" id="A0A6P8W8D8"/>
<evidence type="ECO:0000256" key="6">
    <source>
        <dbReference type="ARBA" id="ARBA00022679"/>
    </source>
</evidence>
<keyword evidence="9" id="KW-0735">Signal-anchor</keyword>
<keyword evidence="5" id="KW-0328">Glycosyltransferase</keyword>
<dbReference type="Gene3D" id="3.90.550.50">
    <property type="match status" value="1"/>
</dbReference>
<evidence type="ECO:0000256" key="5">
    <source>
        <dbReference type="ARBA" id="ARBA00022676"/>
    </source>
</evidence>
<dbReference type="UniPathway" id="UPA00378"/>
<gene>
    <name evidence="15" type="primary">LOC117564895</name>
</gene>
<keyword evidence="14" id="KW-1185">Reference proteome</keyword>
<evidence type="ECO:0000256" key="9">
    <source>
        <dbReference type="ARBA" id="ARBA00022968"/>
    </source>
</evidence>
<evidence type="ECO:0000256" key="7">
    <source>
        <dbReference type="ARBA" id="ARBA00022692"/>
    </source>
</evidence>
<evidence type="ECO:0000259" key="13">
    <source>
        <dbReference type="Pfam" id="PF02434"/>
    </source>
</evidence>
<dbReference type="EC" id="2.4.1.122" evidence="4"/>
<dbReference type="Proteomes" id="UP000515160">
    <property type="component" value="Chromosome 2L"/>
</dbReference>
<keyword evidence="8" id="KW-0547">Nucleotide-binding</keyword>
<protein>
    <recommendedName>
        <fullName evidence="4">N-acetylgalactosaminide beta-1,3-galactosyltransferase</fullName>
        <ecNumber evidence="4">2.4.1.122</ecNumber>
    </recommendedName>
</protein>
<evidence type="ECO:0000256" key="2">
    <source>
        <dbReference type="ARBA" id="ARBA00004922"/>
    </source>
</evidence>
<dbReference type="GO" id="GO:0016263">
    <property type="term" value="F:glycoprotein-N-acetylgalactosamine 3-beta-galactosyltransferase activity"/>
    <property type="evidence" value="ECO:0007669"/>
    <property type="project" value="UniProtKB-EC"/>
</dbReference>
<sequence>MTTAKGKTMTKFAWQLRSQLHLLTGFIAGFVCAFVLLLHIYDVRNGINCSTTTAISSSSSISSFIGSSAASMSLAQFKNELQWKVPPARVLCMVLTCPEYVERYAQHVYATWGRRCTKLVFVSSEDYEPLGVVQVVDADGGSYHDLWNKTREGFRHVWQEYGEEYDWFLKADDDTYVIIENLHHMLSAYDANMPLYFGYQMRRYNVSYMSGGASYVLSREALRRFMKQAYGFDQICPEARKMGIEDFYMGICLQNVGVHLIDSTRAVADDDKPKFFPLDVESFLYKSNESIPTWLQEMSVSEIDTGLNCCSNYSIAFHYTKPERMYLYEFLLYHLRVFGQKWSAEQLPRRWTFSEMVEMYPLENNSEILDLRQMSEKPDNF</sequence>
<evidence type="ECO:0000256" key="12">
    <source>
        <dbReference type="SAM" id="Phobius"/>
    </source>
</evidence>
<dbReference type="RefSeq" id="XP_034099734.2">
    <property type="nucleotide sequence ID" value="XM_034243843.2"/>
</dbReference>
<evidence type="ECO:0000256" key="3">
    <source>
        <dbReference type="ARBA" id="ARBA00006462"/>
    </source>
</evidence>
<feature type="domain" description="Fringe-like glycosyltransferase" evidence="13">
    <location>
        <begin position="90"/>
        <end position="263"/>
    </location>
</feature>
<comment type="similarity">
    <text evidence="3">Belongs to the glycosyltransferase 31 family. Beta3-Gal-T subfamily.</text>
</comment>
<dbReference type="PANTHER" id="PTHR23033">
    <property type="entry name" value="BETA1,3-GALACTOSYLTRANSFERASE"/>
    <property type="match status" value="1"/>
</dbReference>
<keyword evidence="6" id="KW-0808">Transferase</keyword>
<evidence type="ECO:0000256" key="8">
    <source>
        <dbReference type="ARBA" id="ARBA00022741"/>
    </source>
</evidence>
<dbReference type="Pfam" id="PF02434">
    <property type="entry name" value="Fringe"/>
    <property type="match status" value="1"/>
</dbReference>
<evidence type="ECO:0000256" key="4">
    <source>
        <dbReference type="ARBA" id="ARBA00012557"/>
    </source>
</evidence>
<keyword evidence="7 12" id="KW-0812">Transmembrane</keyword>
<comment type="subcellular location">
    <subcellularLocation>
        <location evidence="1">Membrane</location>
        <topology evidence="1">Single-pass type II membrane protein</topology>
    </subcellularLocation>
</comment>
<feature type="transmembrane region" description="Helical" evidence="12">
    <location>
        <begin position="20"/>
        <end position="41"/>
    </location>
</feature>
<evidence type="ECO:0000313" key="14">
    <source>
        <dbReference type="Proteomes" id="UP000515160"/>
    </source>
</evidence>
<dbReference type="PANTHER" id="PTHR23033:SF14">
    <property type="entry name" value="GLYCOPROTEIN-N-ACETYLGALACTOSAMINE 3-BETA-GALACTOSYLTRANSFERASE 1-RELATED"/>
    <property type="match status" value="1"/>
</dbReference>
<evidence type="ECO:0000256" key="11">
    <source>
        <dbReference type="ARBA" id="ARBA00023136"/>
    </source>
</evidence>
<dbReference type="InterPro" id="IPR026050">
    <property type="entry name" value="C1GALT1/C1GALT1_chp1"/>
</dbReference>
<dbReference type="GeneID" id="117564895"/>
<dbReference type="InterPro" id="IPR003378">
    <property type="entry name" value="Fringe-like_glycosylTrfase"/>
</dbReference>
<evidence type="ECO:0000313" key="15">
    <source>
        <dbReference type="RefSeq" id="XP_034099734.2"/>
    </source>
</evidence>
<dbReference type="OrthoDB" id="414175at2759"/>
<name>A0A6P8W8D8_DROAB</name>
<evidence type="ECO:0000256" key="1">
    <source>
        <dbReference type="ARBA" id="ARBA00004606"/>
    </source>
</evidence>
<dbReference type="GO" id="GO:0000166">
    <property type="term" value="F:nucleotide binding"/>
    <property type="evidence" value="ECO:0007669"/>
    <property type="project" value="UniProtKB-KW"/>
</dbReference>
<organism evidence="14 15">
    <name type="scientific">Drosophila albomicans</name>
    <name type="common">Fruit fly</name>
    <dbReference type="NCBI Taxonomy" id="7291"/>
    <lineage>
        <taxon>Eukaryota</taxon>
        <taxon>Metazoa</taxon>
        <taxon>Ecdysozoa</taxon>
        <taxon>Arthropoda</taxon>
        <taxon>Hexapoda</taxon>
        <taxon>Insecta</taxon>
        <taxon>Pterygota</taxon>
        <taxon>Neoptera</taxon>
        <taxon>Endopterygota</taxon>
        <taxon>Diptera</taxon>
        <taxon>Brachycera</taxon>
        <taxon>Muscomorpha</taxon>
        <taxon>Ephydroidea</taxon>
        <taxon>Drosophilidae</taxon>
        <taxon>Drosophila</taxon>
    </lineage>
</organism>
<reference evidence="15" key="1">
    <citation type="submission" date="2025-08" db="UniProtKB">
        <authorList>
            <consortium name="RefSeq"/>
        </authorList>
    </citation>
    <scope>IDENTIFICATION</scope>
    <source>
        <strain evidence="15">15112-1751.03</strain>
        <tissue evidence="15">Whole Adult</tissue>
    </source>
</reference>
<keyword evidence="11 12" id="KW-0472">Membrane</keyword>
<keyword evidence="10 12" id="KW-1133">Transmembrane helix</keyword>
<evidence type="ECO:0000256" key="10">
    <source>
        <dbReference type="ARBA" id="ARBA00022989"/>
    </source>
</evidence>
<accession>A0A6P8W8D8</accession>
<dbReference type="GO" id="GO:0016020">
    <property type="term" value="C:membrane"/>
    <property type="evidence" value="ECO:0007669"/>
    <property type="project" value="UniProtKB-SubCell"/>
</dbReference>